<dbReference type="EMBL" id="QRUP01000003">
    <property type="protein sequence ID" value="RGR75886.1"/>
    <property type="molecule type" value="Genomic_DNA"/>
</dbReference>
<dbReference type="AlphaFoldDB" id="A0A412G583"/>
<feature type="compositionally biased region" description="Polar residues" evidence="1">
    <location>
        <begin position="21"/>
        <end position="35"/>
    </location>
</feature>
<feature type="region of interest" description="Disordered" evidence="1">
    <location>
        <begin position="1"/>
        <end position="72"/>
    </location>
</feature>
<accession>A0A412G583</accession>
<evidence type="ECO:0000256" key="1">
    <source>
        <dbReference type="SAM" id="MobiDB-lite"/>
    </source>
</evidence>
<organism evidence="2 3">
    <name type="scientific">Holdemania filiformis</name>
    <dbReference type="NCBI Taxonomy" id="61171"/>
    <lineage>
        <taxon>Bacteria</taxon>
        <taxon>Bacillati</taxon>
        <taxon>Bacillota</taxon>
        <taxon>Erysipelotrichia</taxon>
        <taxon>Erysipelotrichales</taxon>
        <taxon>Erysipelotrichaceae</taxon>
        <taxon>Holdemania</taxon>
    </lineage>
</organism>
<evidence type="ECO:0000313" key="3">
    <source>
        <dbReference type="Proteomes" id="UP000284178"/>
    </source>
</evidence>
<feature type="compositionally biased region" description="Basic and acidic residues" evidence="1">
    <location>
        <begin position="53"/>
        <end position="72"/>
    </location>
</feature>
<evidence type="ECO:0000313" key="2">
    <source>
        <dbReference type="EMBL" id="RGR75886.1"/>
    </source>
</evidence>
<keyword evidence="3" id="KW-1185">Reference proteome</keyword>
<protein>
    <submittedName>
        <fullName evidence="2">Uncharacterized protein</fullName>
    </submittedName>
</protein>
<dbReference type="Proteomes" id="UP000284178">
    <property type="component" value="Unassembled WGS sequence"/>
</dbReference>
<name>A0A412G583_9FIRM</name>
<sequence>MRPILSILKVDGSGGIPAAETSENQDQSKRNSPGSANEGVKQKSIKTTGSDPGSRRNDMAEKTAADKQRRKG</sequence>
<comment type="caution">
    <text evidence="2">The sequence shown here is derived from an EMBL/GenBank/DDBJ whole genome shotgun (WGS) entry which is preliminary data.</text>
</comment>
<proteinExistence type="predicted"/>
<reference evidence="2 3" key="1">
    <citation type="submission" date="2018-08" db="EMBL/GenBank/DDBJ databases">
        <title>A genome reference for cultivated species of the human gut microbiota.</title>
        <authorList>
            <person name="Zou Y."/>
            <person name="Xue W."/>
            <person name="Luo G."/>
        </authorList>
    </citation>
    <scope>NUCLEOTIDE SEQUENCE [LARGE SCALE GENOMIC DNA]</scope>
    <source>
        <strain evidence="2 3">AF24-29</strain>
    </source>
</reference>
<gene>
    <name evidence="2" type="ORF">DWY25_03880</name>
</gene>